<dbReference type="SUPFAM" id="SSF54909">
    <property type="entry name" value="Dimeric alpha+beta barrel"/>
    <property type="match status" value="1"/>
</dbReference>
<dbReference type="GO" id="GO:0016491">
    <property type="term" value="F:oxidoreductase activity"/>
    <property type="evidence" value="ECO:0007669"/>
    <property type="project" value="InterPro"/>
</dbReference>
<name>A0A653I4S7_9BACL</name>
<evidence type="ECO:0000313" key="3">
    <source>
        <dbReference type="Proteomes" id="UP000439752"/>
    </source>
</evidence>
<protein>
    <submittedName>
        <fullName evidence="2">EthD family reductase</fullName>
    </submittedName>
</protein>
<keyword evidence="3" id="KW-1185">Reference proteome</keyword>
<evidence type="ECO:0000259" key="1">
    <source>
        <dbReference type="Pfam" id="PF07110"/>
    </source>
</evidence>
<gene>
    <name evidence="2" type="ORF">EXIGUO9Y_130054</name>
</gene>
<dbReference type="EMBL" id="CABWKQ010000005">
    <property type="protein sequence ID" value="VWX33756.1"/>
    <property type="molecule type" value="Genomic_DNA"/>
</dbReference>
<sequence length="107" mass="11806">MVKLIALYKHPENKGQFDEHYFNVHGPITAKIPGLQEMTVTKIVGSPMGGEGKYYLMCEMVYESHETMQAGIRSLEGKASGKDLMSFAGDLVTLMIGEEVHADATVR</sequence>
<feature type="domain" description="EthD" evidence="1">
    <location>
        <begin position="13"/>
        <end position="88"/>
    </location>
</feature>
<proteinExistence type="predicted"/>
<dbReference type="Proteomes" id="UP000439752">
    <property type="component" value="Unassembled WGS sequence"/>
</dbReference>
<reference evidence="2 3" key="1">
    <citation type="submission" date="2019-10" db="EMBL/GenBank/DDBJ databases">
        <authorList>
            <person name="Karimi E."/>
        </authorList>
    </citation>
    <scope>NUCLEOTIDE SEQUENCE [LARGE SCALE GENOMIC DNA]</scope>
    <source>
        <strain evidence="2">Exiguobacterium sp. 9Y</strain>
    </source>
</reference>
<dbReference type="InterPro" id="IPR009799">
    <property type="entry name" value="EthD_dom"/>
</dbReference>
<dbReference type="Pfam" id="PF07110">
    <property type="entry name" value="EthD"/>
    <property type="match status" value="1"/>
</dbReference>
<dbReference type="RefSeq" id="WP_159172821.1">
    <property type="nucleotide sequence ID" value="NZ_LR732308.1"/>
</dbReference>
<evidence type="ECO:0000313" key="2">
    <source>
        <dbReference type="EMBL" id="VWX33756.1"/>
    </source>
</evidence>
<dbReference type="NCBIfam" id="TIGR02118">
    <property type="entry name" value="EthD family reductase"/>
    <property type="match status" value="1"/>
</dbReference>
<accession>A0A653I4S7</accession>
<dbReference type="AlphaFoldDB" id="A0A653I4S7"/>
<organism evidence="2 3">
    <name type="scientific">Exiguobacterium oxidotolerans</name>
    <dbReference type="NCBI Taxonomy" id="223958"/>
    <lineage>
        <taxon>Bacteria</taxon>
        <taxon>Bacillati</taxon>
        <taxon>Bacillota</taxon>
        <taxon>Bacilli</taxon>
        <taxon>Bacillales</taxon>
        <taxon>Bacillales Family XII. Incertae Sedis</taxon>
        <taxon>Exiguobacterium</taxon>
    </lineage>
</organism>
<dbReference type="Gene3D" id="3.30.70.100">
    <property type="match status" value="1"/>
</dbReference>
<dbReference type="InterPro" id="IPR011008">
    <property type="entry name" value="Dimeric_a/b-barrel"/>
</dbReference>